<dbReference type="Gene3D" id="3.10.25.10">
    <property type="entry name" value="Formyl transferase, C-terminal domain"/>
    <property type="match status" value="1"/>
</dbReference>
<evidence type="ECO:0000256" key="1">
    <source>
        <dbReference type="ARBA" id="ARBA00002606"/>
    </source>
</evidence>
<dbReference type="RefSeq" id="WP_279242527.1">
    <property type="nucleotide sequence ID" value="NZ_CP036501.1"/>
</dbReference>
<comment type="catalytic activity">
    <reaction evidence="7 8">
        <text>L-methionyl-tRNA(fMet) + (6R)-10-formyltetrahydrofolate = N-formyl-L-methionyl-tRNA(fMet) + (6S)-5,6,7,8-tetrahydrofolate + H(+)</text>
        <dbReference type="Rhea" id="RHEA:24380"/>
        <dbReference type="Rhea" id="RHEA-COMP:9952"/>
        <dbReference type="Rhea" id="RHEA-COMP:9953"/>
        <dbReference type="ChEBI" id="CHEBI:15378"/>
        <dbReference type="ChEBI" id="CHEBI:57453"/>
        <dbReference type="ChEBI" id="CHEBI:78530"/>
        <dbReference type="ChEBI" id="CHEBI:78844"/>
        <dbReference type="ChEBI" id="CHEBI:195366"/>
        <dbReference type="EC" id="2.1.2.9"/>
    </reaction>
</comment>
<accession>A0ABY6Q4D6</accession>
<dbReference type="GO" id="GO:0004479">
    <property type="term" value="F:methionyl-tRNA formyltransferase activity"/>
    <property type="evidence" value="ECO:0007669"/>
    <property type="project" value="UniProtKB-EC"/>
</dbReference>
<dbReference type="Pfam" id="PF02911">
    <property type="entry name" value="Formyl_trans_C"/>
    <property type="match status" value="1"/>
</dbReference>
<dbReference type="InterPro" id="IPR002376">
    <property type="entry name" value="Formyl_transf_N"/>
</dbReference>
<proteinExistence type="inferred from homology"/>
<evidence type="ECO:0000256" key="8">
    <source>
        <dbReference type="HAMAP-Rule" id="MF_00182"/>
    </source>
</evidence>
<evidence type="ECO:0000259" key="9">
    <source>
        <dbReference type="Pfam" id="PF00551"/>
    </source>
</evidence>
<evidence type="ECO:0000256" key="5">
    <source>
        <dbReference type="ARBA" id="ARBA00022679"/>
    </source>
</evidence>
<dbReference type="InterPro" id="IPR005794">
    <property type="entry name" value="Fmt"/>
</dbReference>
<evidence type="ECO:0000256" key="7">
    <source>
        <dbReference type="ARBA" id="ARBA00048558"/>
    </source>
</evidence>
<sequence>MTTKLRVVFAGTPTFAAAHLKQLIASRHEVVAVYTQPDRPSGRGKRLSASPVKQIALEHGLPVLQPTTLRGEDSAQQLAAFNADVMVVVAYGLLLPHTILCTPRLGCINVHASLLPRWRGAAPIHRAIEAGDCSTGVTIMAMDEGLDTGPMLSRASIDISDQHTTATLTEALEALGSETLINTMDSLELALKSSVEQPSVGVTYAHKITKAEAAIDWQLSAQEISLKIRALSPAPGCFGFYHGERIKIWEATVDPSVRQVNESPGTLVAINKTGLTIACGEGYLVITRLQLPNKKPMSLSDILNGHKDRLTLGDVFTSETQ</sequence>
<evidence type="ECO:0000256" key="3">
    <source>
        <dbReference type="ARBA" id="ARBA00012261"/>
    </source>
</evidence>
<dbReference type="CDD" id="cd08646">
    <property type="entry name" value="FMT_core_Met-tRNA-FMT_N"/>
    <property type="match status" value="1"/>
</dbReference>
<dbReference type="NCBIfam" id="TIGR00460">
    <property type="entry name" value="fmt"/>
    <property type="match status" value="1"/>
</dbReference>
<dbReference type="HAMAP" id="MF_00182">
    <property type="entry name" value="Formyl_trans"/>
    <property type="match status" value="1"/>
</dbReference>
<feature type="domain" description="Formyl transferase C-terminal" evidence="10">
    <location>
        <begin position="207"/>
        <end position="306"/>
    </location>
</feature>
<dbReference type="PANTHER" id="PTHR11138">
    <property type="entry name" value="METHIONYL-TRNA FORMYLTRANSFERASE"/>
    <property type="match status" value="1"/>
</dbReference>
<dbReference type="InterPro" id="IPR011034">
    <property type="entry name" value="Formyl_transferase-like_C_sf"/>
</dbReference>
<dbReference type="EMBL" id="CP036501">
    <property type="protein sequence ID" value="UZP73731.1"/>
    <property type="molecule type" value="Genomic_DNA"/>
</dbReference>
<dbReference type="PANTHER" id="PTHR11138:SF5">
    <property type="entry name" value="METHIONYL-TRNA FORMYLTRANSFERASE, MITOCHONDRIAL"/>
    <property type="match status" value="1"/>
</dbReference>
<protein>
    <recommendedName>
        <fullName evidence="4 8">Methionyl-tRNA formyltransferase</fullName>
        <ecNumber evidence="3 8">2.1.2.9</ecNumber>
    </recommendedName>
</protein>
<organism evidence="11 12">
    <name type="scientific">Candidatus Paraluminiphilus aquimaris</name>
    <dbReference type="NCBI Taxonomy" id="2518994"/>
    <lineage>
        <taxon>Bacteria</taxon>
        <taxon>Pseudomonadati</taxon>
        <taxon>Pseudomonadota</taxon>
        <taxon>Gammaproteobacteria</taxon>
        <taxon>Cellvibrionales</taxon>
        <taxon>Halieaceae</taxon>
        <taxon>Candidatus Paraluminiphilus</taxon>
    </lineage>
</organism>
<gene>
    <name evidence="8" type="primary">fmt</name>
    <name evidence="11" type="ORF">E0F26_02800</name>
</gene>
<dbReference type="Pfam" id="PF00551">
    <property type="entry name" value="Formyl_trans_N"/>
    <property type="match status" value="1"/>
</dbReference>
<dbReference type="InterPro" id="IPR044135">
    <property type="entry name" value="Met-tRNA-FMT_C"/>
</dbReference>
<dbReference type="EC" id="2.1.2.9" evidence="3 8"/>
<dbReference type="SUPFAM" id="SSF50486">
    <property type="entry name" value="FMT C-terminal domain-like"/>
    <property type="match status" value="1"/>
</dbReference>
<evidence type="ECO:0000256" key="6">
    <source>
        <dbReference type="ARBA" id="ARBA00022917"/>
    </source>
</evidence>
<evidence type="ECO:0000313" key="11">
    <source>
        <dbReference type="EMBL" id="UZP73731.1"/>
    </source>
</evidence>
<keyword evidence="5 8" id="KW-0808">Transferase</keyword>
<dbReference type="InterPro" id="IPR041711">
    <property type="entry name" value="Met-tRNA-FMT_N"/>
</dbReference>
<evidence type="ECO:0000256" key="2">
    <source>
        <dbReference type="ARBA" id="ARBA00010699"/>
    </source>
</evidence>
<dbReference type="InterPro" id="IPR036477">
    <property type="entry name" value="Formyl_transf_N_sf"/>
</dbReference>
<dbReference type="Proteomes" id="UP001317963">
    <property type="component" value="Chromosome"/>
</dbReference>
<dbReference type="CDD" id="cd08704">
    <property type="entry name" value="Met_tRNA_FMT_C"/>
    <property type="match status" value="1"/>
</dbReference>
<evidence type="ECO:0000313" key="12">
    <source>
        <dbReference type="Proteomes" id="UP001317963"/>
    </source>
</evidence>
<dbReference type="InterPro" id="IPR005793">
    <property type="entry name" value="Formyl_trans_C"/>
</dbReference>
<keyword evidence="12" id="KW-1185">Reference proteome</keyword>
<keyword evidence="6 8" id="KW-0648">Protein biosynthesis</keyword>
<evidence type="ECO:0000259" key="10">
    <source>
        <dbReference type="Pfam" id="PF02911"/>
    </source>
</evidence>
<feature type="domain" description="Formyl transferase N-terminal" evidence="9">
    <location>
        <begin position="6"/>
        <end position="182"/>
    </location>
</feature>
<dbReference type="SUPFAM" id="SSF53328">
    <property type="entry name" value="Formyltransferase"/>
    <property type="match status" value="1"/>
</dbReference>
<comment type="similarity">
    <text evidence="2 8">Belongs to the Fmt family.</text>
</comment>
<reference evidence="11 12" key="1">
    <citation type="submission" date="2019-02" db="EMBL/GenBank/DDBJ databases">
        <title>Halieaceae_genomes.</title>
        <authorList>
            <person name="Li S.-H."/>
        </authorList>
    </citation>
    <scope>NUCLEOTIDE SEQUENCE [LARGE SCALE GENOMIC DNA]</scope>
    <source>
        <strain evidence="11 12">JH123</strain>
    </source>
</reference>
<name>A0ABY6Q4D6_9GAMM</name>
<comment type="function">
    <text evidence="1 8">Attaches a formyl group to the free amino group of methionyl-tRNA(fMet). The formyl group appears to play a dual role in the initiator identity of N-formylmethionyl-tRNA by promoting its recognition by IF2 and preventing the misappropriation of this tRNA by the elongation apparatus.</text>
</comment>
<dbReference type="InterPro" id="IPR037022">
    <property type="entry name" value="Formyl_trans_C_sf"/>
</dbReference>
<evidence type="ECO:0000256" key="4">
    <source>
        <dbReference type="ARBA" id="ARBA00016014"/>
    </source>
</evidence>
<feature type="binding site" evidence="8">
    <location>
        <begin position="113"/>
        <end position="116"/>
    </location>
    <ligand>
        <name>(6S)-5,6,7,8-tetrahydrofolate</name>
        <dbReference type="ChEBI" id="CHEBI:57453"/>
    </ligand>
</feature>
<dbReference type="Gene3D" id="3.40.50.170">
    <property type="entry name" value="Formyl transferase, N-terminal domain"/>
    <property type="match status" value="1"/>
</dbReference>